<reference evidence="1" key="2">
    <citation type="journal article" date="2022" name="New Phytol.">
        <title>Evolutionary transition to the ectomycorrhizal habit in the genomes of a hyperdiverse lineage of mushroom-forming fungi.</title>
        <authorList>
            <person name="Looney B."/>
            <person name="Miyauchi S."/>
            <person name="Morin E."/>
            <person name="Drula E."/>
            <person name="Courty P.E."/>
            <person name="Kohler A."/>
            <person name="Kuo A."/>
            <person name="LaButti K."/>
            <person name="Pangilinan J."/>
            <person name="Lipzen A."/>
            <person name="Riley R."/>
            <person name="Andreopoulos W."/>
            <person name="He G."/>
            <person name="Johnson J."/>
            <person name="Nolan M."/>
            <person name="Tritt A."/>
            <person name="Barry K.W."/>
            <person name="Grigoriev I.V."/>
            <person name="Nagy L.G."/>
            <person name="Hibbett D."/>
            <person name="Henrissat B."/>
            <person name="Matheny P.B."/>
            <person name="Labbe J."/>
            <person name="Martin F.M."/>
        </authorList>
    </citation>
    <scope>NUCLEOTIDE SEQUENCE</scope>
    <source>
        <strain evidence="1">HHB10654</strain>
    </source>
</reference>
<dbReference type="EMBL" id="MU277206">
    <property type="protein sequence ID" value="KAI0062813.1"/>
    <property type="molecule type" value="Genomic_DNA"/>
</dbReference>
<sequence length="512" mass="56935">MASLVPDGLPTTTSRPIIRAQQSEDTIHLRNGDLIEVWGNIIEWDDDCVTLEMSESWRHEGDPLCDAAVDLLWPNLFTGAGADLLAVLEAHVAEHPVVDAAHVFLKAVSQRPPEDICATESDIRTACEFHLDHILQISQALMYFSLVGGFASPRIVQTLHSVSYLVSQSPGARPEAVSEAQLDRTYARLVDTSQFLLDVLGYTSSTKLQDRLAQSTTHLMPGGEGWKSVVRVRMLHAVARRRARAKLEKESGIDSLPINQEDVSATLASFSVVPLLCLDRMHLTPELAHARAYLALWRHVGFFLGVSPSILRRHFADLRPATKFLASTVIHLFSPPPPGFKALPPPAPLVLQAIATRGLLRMSLAYSSAAARLFLGDVLAAHVGVPHASRAARMWLHCALYVQRLVVLFSKYYPRKRWGAKRRAMTREGLITLVQATLNKQRMSFKPRGADEKELCDVTETVEVEENSEGRRMFRRLTREVLAELLGVIFLLTTLAVSVPWCGMIWVRMVLS</sequence>
<protein>
    <submittedName>
        <fullName evidence="1">Uncharacterized protein</fullName>
    </submittedName>
</protein>
<dbReference type="Proteomes" id="UP000814140">
    <property type="component" value="Unassembled WGS sequence"/>
</dbReference>
<gene>
    <name evidence="1" type="ORF">BV25DRAFT_623323</name>
</gene>
<comment type="caution">
    <text evidence="1">The sequence shown here is derived from an EMBL/GenBank/DDBJ whole genome shotgun (WGS) entry which is preliminary data.</text>
</comment>
<keyword evidence="2" id="KW-1185">Reference proteome</keyword>
<evidence type="ECO:0000313" key="2">
    <source>
        <dbReference type="Proteomes" id="UP000814140"/>
    </source>
</evidence>
<organism evidence="1 2">
    <name type="scientific">Artomyces pyxidatus</name>
    <dbReference type="NCBI Taxonomy" id="48021"/>
    <lineage>
        <taxon>Eukaryota</taxon>
        <taxon>Fungi</taxon>
        <taxon>Dikarya</taxon>
        <taxon>Basidiomycota</taxon>
        <taxon>Agaricomycotina</taxon>
        <taxon>Agaricomycetes</taxon>
        <taxon>Russulales</taxon>
        <taxon>Auriscalpiaceae</taxon>
        <taxon>Artomyces</taxon>
    </lineage>
</organism>
<reference evidence="1" key="1">
    <citation type="submission" date="2021-03" db="EMBL/GenBank/DDBJ databases">
        <authorList>
            <consortium name="DOE Joint Genome Institute"/>
            <person name="Ahrendt S."/>
            <person name="Looney B.P."/>
            <person name="Miyauchi S."/>
            <person name="Morin E."/>
            <person name="Drula E."/>
            <person name="Courty P.E."/>
            <person name="Chicoki N."/>
            <person name="Fauchery L."/>
            <person name="Kohler A."/>
            <person name="Kuo A."/>
            <person name="Labutti K."/>
            <person name="Pangilinan J."/>
            <person name="Lipzen A."/>
            <person name="Riley R."/>
            <person name="Andreopoulos W."/>
            <person name="He G."/>
            <person name="Johnson J."/>
            <person name="Barry K.W."/>
            <person name="Grigoriev I.V."/>
            <person name="Nagy L."/>
            <person name="Hibbett D."/>
            <person name="Henrissat B."/>
            <person name="Matheny P.B."/>
            <person name="Labbe J."/>
            <person name="Martin F."/>
        </authorList>
    </citation>
    <scope>NUCLEOTIDE SEQUENCE</scope>
    <source>
        <strain evidence="1">HHB10654</strain>
    </source>
</reference>
<name>A0ACB8T3Y0_9AGAM</name>
<evidence type="ECO:0000313" key="1">
    <source>
        <dbReference type="EMBL" id="KAI0062813.1"/>
    </source>
</evidence>
<proteinExistence type="predicted"/>
<accession>A0ACB8T3Y0</accession>